<dbReference type="KEGG" id="slom:PXH66_04240"/>
<dbReference type="InterPro" id="IPR050361">
    <property type="entry name" value="MPP/UQCRC_Complex"/>
</dbReference>
<dbReference type="PANTHER" id="PTHR11851">
    <property type="entry name" value="METALLOPROTEASE"/>
    <property type="match status" value="1"/>
</dbReference>
<dbReference type="InterPro" id="IPR007863">
    <property type="entry name" value="Peptidase_M16_C"/>
</dbReference>
<dbReference type="GO" id="GO:0004222">
    <property type="term" value="F:metalloendopeptidase activity"/>
    <property type="evidence" value="ECO:0007669"/>
    <property type="project" value="InterPro"/>
</dbReference>
<evidence type="ECO:0000256" key="3">
    <source>
        <dbReference type="RuleBase" id="RU004447"/>
    </source>
</evidence>
<evidence type="ECO:0000256" key="4">
    <source>
        <dbReference type="SAM" id="SignalP"/>
    </source>
</evidence>
<dbReference type="RefSeq" id="WP_330931245.1">
    <property type="nucleotide sequence ID" value="NZ_CP119075.1"/>
</dbReference>
<evidence type="ECO:0000313" key="7">
    <source>
        <dbReference type="EMBL" id="WED66055.1"/>
    </source>
</evidence>
<feature type="domain" description="Peptidase M16 C-terminal" evidence="6">
    <location>
        <begin position="217"/>
        <end position="268"/>
    </location>
</feature>
<dbReference type="GO" id="GO:0006508">
    <property type="term" value="P:proteolysis"/>
    <property type="evidence" value="ECO:0007669"/>
    <property type="project" value="InterPro"/>
</dbReference>
<gene>
    <name evidence="7" type="ORF">PXH66_04240</name>
</gene>
<reference evidence="7" key="1">
    <citation type="submission" date="2023-03" db="EMBL/GenBank/DDBJ databases">
        <title>Lomoglobus Profundus gen. nov., sp. nov., a novel member of the phylum Verrucomicrobia, isolated from deep-marine sediment of South China Sea.</title>
        <authorList>
            <person name="Ahmad T."/>
            <person name="Ishaq S.E."/>
            <person name="Wang F."/>
        </authorList>
    </citation>
    <scope>NUCLEOTIDE SEQUENCE</scope>
    <source>
        <strain evidence="7">LMO-M01</strain>
    </source>
</reference>
<comment type="cofactor">
    <cofactor evidence="1">
        <name>Zn(2+)</name>
        <dbReference type="ChEBI" id="CHEBI:29105"/>
    </cofactor>
</comment>
<keyword evidence="4" id="KW-0732">Signal</keyword>
<dbReference type="Gene3D" id="3.30.830.10">
    <property type="entry name" value="Metalloenzyme, LuxS/M16 peptidase-like"/>
    <property type="match status" value="4"/>
</dbReference>
<feature type="domain" description="Peptidase M16 C-terminal" evidence="6">
    <location>
        <begin position="696"/>
        <end position="870"/>
    </location>
</feature>
<evidence type="ECO:0000256" key="1">
    <source>
        <dbReference type="ARBA" id="ARBA00001947"/>
    </source>
</evidence>
<dbReference type="Pfam" id="PF00675">
    <property type="entry name" value="Peptidase_M16"/>
    <property type="match status" value="1"/>
</dbReference>
<organism evidence="7 8">
    <name type="scientific">Synoicihabitans lomoniglobus</name>
    <dbReference type="NCBI Taxonomy" id="2909285"/>
    <lineage>
        <taxon>Bacteria</taxon>
        <taxon>Pseudomonadati</taxon>
        <taxon>Verrucomicrobiota</taxon>
        <taxon>Opitutia</taxon>
        <taxon>Opitutales</taxon>
        <taxon>Opitutaceae</taxon>
        <taxon>Synoicihabitans</taxon>
    </lineage>
</organism>
<dbReference type="AlphaFoldDB" id="A0AAF0CQ77"/>
<feature type="domain" description="Peptidase M16 N-terminal" evidence="5">
    <location>
        <begin position="59"/>
        <end position="183"/>
    </location>
</feature>
<dbReference type="InterPro" id="IPR011249">
    <property type="entry name" value="Metalloenz_LuxS/M16"/>
</dbReference>
<evidence type="ECO:0000256" key="2">
    <source>
        <dbReference type="ARBA" id="ARBA00007261"/>
    </source>
</evidence>
<dbReference type="Proteomes" id="UP001218638">
    <property type="component" value="Chromosome"/>
</dbReference>
<keyword evidence="8" id="KW-1185">Reference proteome</keyword>
<dbReference type="InterPro" id="IPR011765">
    <property type="entry name" value="Pept_M16_N"/>
</dbReference>
<sequence length="950" mass="106141">MLISPARFVFALSLMGTLLFSTAAGADPRSGIWAHTASDLKPDPQVVWGQLDNGFRYALYPHNAVPEVATLQFLVLSGALEETEKERGIAHFIEHMCFRGTTDFTEREMVDFFQELGIEYGSDVNAVTSFDYTAYTLDFRDASAELLGKGMRLFRSFADGVTFDPAAIEEERGVILSELRGRDSVMAKGQLDSLQTMFAGLRFPHRAPGGSPESIESLTPRQFRDFYNRTYRSDLMVLVAAGDFEPAEIERMIAERFGSMSRPATPPPGREMGDLVDAAGLRTGLYRIGNVGYVRATLANVTPLPDVPDSQAARVQQQQAAFAQALLGTRLSRGLAATPGGSAGVETLLGHRSVMASVMTNGQAWTRNITALDQLLRATLEWGFEPTELAVPRERQLRMARLMIEQIPQTDPHVISQALLDSIVRHQVFVPREQEYGWMIDWLSTIDAEQLTNVLRNLWDLDRLVVHFSGDMDPALKAAEVTAALLKDRKTPTRQVRPGQRKETVFELKDWGEPTAAELVRELPEVGAKLFKFGNEVRLNLVTSTQEPGVVHTIVRVGTGLLDMPGNEPALKEFGLQTLFASGTAYYRPEQLKQIIDERFLGFEFDVEDYDAFTFRGITQREDLSSMLGVVTEFLYKPKFGTYVHRTEKRKAAMSRASNTMGMQEGMRELTDYLFEGDARFTWGTMVDYLGLSSIDVKRWLEEPLTKGYVEVTIVGDVSEAEALEMVGNTLGSLSPRAAEKKPRRKPQPVKLSARPGFKRIEFVGEQHLAAVMGIWPVTESLTIRDRAALYLLSKVLELHIREEIRNNLGLAYAPSANYQNFDGFPEFGLMRAMIDCSSSETTRIARLVEDIAFELSGQGVDEGEFKGARGILSSRIRRAWLDNNFVLNQLIRAQERPESVDELLALKAGLVDDVTLEEVDAWTKKILTRRNSRTAAIVPKQFVGLFQTN</sequence>
<evidence type="ECO:0000259" key="5">
    <source>
        <dbReference type="Pfam" id="PF00675"/>
    </source>
</evidence>
<dbReference type="SUPFAM" id="SSF63411">
    <property type="entry name" value="LuxS/MPP-like metallohydrolase"/>
    <property type="match status" value="4"/>
</dbReference>
<comment type="similarity">
    <text evidence="2 3">Belongs to the peptidase M16 family.</text>
</comment>
<evidence type="ECO:0000313" key="8">
    <source>
        <dbReference type="Proteomes" id="UP001218638"/>
    </source>
</evidence>
<protein>
    <submittedName>
        <fullName evidence="7">Insulinase family protein</fullName>
    </submittedName>
</protein>
<dbReference type="Pfam" id="PF05193">
    <property type="entry name" value="Peptidase_M16_C"/>
    <property type="match status" value="2"/>
</dbReference>
<dbReference type="EMBL" id="CP119075">
    <property type="protein sequence ID" value="WED66055.1"/>
    <property type="molecule type" value="Genomic_DNA"/>
</dbReference>
<dbReference type="PROSITE" id="PS00143">
    <property type="entry name" value="INSULINASE"/>
    <property type="match status" value="1"/>
</dbReference>
<dbReference type="GO" id="GO:0046872">
    <property type="term" value="F:metal ion binding"/>
    <property type="evidence" value="ECO:0007669"/>
    <property type="project" value="InterPro"/>
</dbReference>
<dbReference type="PANTHER" id="PTHR11851:SF49">
    <property type="entry name" value="MITOCHONDRIAL-PROCESSING PEPTIDASE SUBUNIT ALPHA"/>
    <property type="match status" value="1"/>
</dbReference>
<proteinExistence type="inferred from homology"/>
<feature type="chain" id="PRO_5042113922" evidence="4">
    <location>
        <begin position="27"/>
        <end position="950"/>
    </location>
</feature>
<accession>A0AAF0CQ77</accession>
<evidence type="ECO:0000259" key="6">
    <source>
        <dbReference type="Pfam" id="PF05193"/>
    </source>
</evidence>
<feature type="signal peptide" evidence="4">
    <location>
        <begin position="1"/>
        <end position="26"/>
    </location>
</feature>
<name>A0AAF0CQ77_9BACT</name>
<dbReference type="InterPro" id="IPR001431">
    <property type="entry name" value="Pept_M16_Zn_BS"/>
</dbReference>